<proteinExistence type="inferred from homology"/>
<evidence type="ECO:0000256" key="6">
    <source>
        <dbReference type="ARBA" id="ARBA00023136"/>
    </source>
</evidence>
<gene>
    <name evidence="11" type="ORF">BZL29_0701</name>
    <name evidence="10" type="ORF">BZL30_1246</name>
    <name evidence="9" type="ORF">NIIDMKKI_56080</name>
</gene>
<feature type="transmembrane region" description="Helical" evidence="7">
    <location>
        <begin position="48"/>
        <end position="68"/>
    </location>
</feature>
<protein>
    <submittedName>
        <fullName evidence="9">Putative membrane protein</fullName>
    </submittedName>
</protein>
<evidence type="ECO:0000313" key="12">
    <source>
        <dbReference type="Proteomes" id="UP000188532"/>
    </source>
</evidence>
<dbReference type="EMBL" id="MVBM01000001">
    <property type="protein sequence ID" value="OOK81755.1"/>
    <property type="molecule type" value="Genomic_DNA"/>
</dbReference>
<dbReference type="GeneID" id="29699057"/>
<keyword evidence="5 7" id="KW-1133">Transmembrane helix</keyword>
<reference evidence="9 14" key="2">
    <citation type="submission" date="2020-07" db="EMBL/GenBank/DDBJ databases">
        <title>Mycobacterium kansasii (former subtype) with zoonotic potential isolated from diseased indoor pet cat, Japan.</title>
        <authorList>
            <person name="Fukano H."/>
            <person name="Terazono T."/>
            <person name="Hoshino Y."/>
        </authorList>
    </citation>
    <scope>NUCLEOTIDE SEQUENCE [LARGE SCALE GENOMIC DNA]</scope>
    <source>
        <strain evidence="9 14">Kuro-I</strain>
    </source>
</reference>
<dbReference type="PANTHER" id="PTHR42709">
    <property type="entry name" value="ALKALINE PHOSPHATASE LIKE PROTEIN"/>
    <property type="match status" value="1"/>
</dbReference>
<reference evidence="12 13" key="1">
    <citation type="submission" date="2017-02" db="EMBL/GenBank/DDBJ databases">
        <title>Complete genome sequences of Mycobacterium kansasii strains isolated from rhesus macaques.</title>
        <authorList>
            <person name="Panda A."/>
            <person name="Nagaraj S."/>
            <person name="Zhao X."/>
            <person name="Tettelin H."/>
            <person name="Detolla L.J."/>
        </authorList>
    </citation>
    <scope>NUCLEOTIDE SEQUENCE [LARGE SCALE GENOMIC DNA]</scope>
    <source>
        <strain evidence="11 12">11-3469</strain>
        <strain evidence="10 13">11-3813</strain>
    </source>
</reference>
<evidence type="ECO:0000256" key="2">
    <source>
        <dbReference type="ARBA" id="ARBA00010792"/>
    </source>
</evidence>
<evidence type="ECO:0000256" key="5">
    <source>
        <dbReference type="ARBA" id="ARBA00022989"/>
    </source>
</evidence>
<evidence type="ECO:0000313" key="14">
    <source>
        <dbReference type="Proteomes" id="UP000516380"/>
    </source>
</evidence>
<dbReference type="InterPro" id="IPR032816">
    <property type="entry name" value="VTT_dom"/>
</dbReference>
<dbReference type="Proteomes" id="UP000188532">
    <property type="component" value="Unassembled WGS sequence"/>
</dbReference>
<evidence type="ECO:0000313" key="9">
    <source>
        <dbReference type="EMBL" id="BCI90402.1"/>
    </source>
</evidence>
<dbReference type="AlphaFoldDB" id="A0A1V3XVP3"/>
<feature type="transmembrane region" description="Helical" evidence="7">
    <location>
        <begin position="133"/>
        <end position="156"/>
    </location>
</feature>
<evidence type="ECO:0000256" key="4">
    <source>
        <dbReference type="ARBA" id="ARBA00022692"/>
    </source>
</evidence>
<dbReference type="EMBL" id="MVBN01000001">
    <property type="protein sequence ID" value="OOK83130.1"/>
    <property type="molecule type" value="Genomic_DNA"/>
</dbReference>
<sequence>METFILSHHSYLLLPLLTATGIPVPEEVVTVAAGALSSPSVGRLEPGLAILACLAGVLVGDCALYWIGRGLGQTHLGRYHWFARLVDSDRTGHVERILQQHGVKVFLLVRFLLGMRTPLYLAIGALKMDFRRFLVCDVVCATLAVGIFFLLSYLGAGWISGLIHRSEWAATAILLVTAVTGGLYYGVWKRWRVQLSAHGPRLQGKAQ</sequence>
<dbReference type="Proteomes" id="UP000189229">
    <property type="component" value="Unassembled WGS sequence"/>
</dbReference>
<comment type="subcellular location">
    <subcellularLocation>
        <location evidence="1">Cell membrane</location>
        <topology evidence="1">Multi-pass membrane protein</topology>
    </subcellularLocation>
</comment>
<comment type="similarity">
    <text evidence="2">Belongs to the DedA family.</text>
</comment>
<dbReference type="EMBL" id="AP023343">
    <property type="protein sequence ID" value="BCI90402.1"/>
    <property type="molecule type" value="Genomic_DNA"/>
</dbReference>
<organism evidence="11 12">
    <name type="scientific">Mycobacterium kansasii</name>
    <dbReference type="NCBI Taxonomy" id="1768"/>
    <lineage>
        <taxon>Bacteria</taxon>
        <taxon>Bacillati</taxon>
        <taxon>Actinomycetota</taxon>
        <taxon>Actinomycetes</taxon>
        <taxon>Mycobacteriales</taxon>
        <taxon>Mycobacteriaceae</taxon>
        <taxon>Mycobacterium</taxon>
    </lineage>
</organism>
<dbReference type="Pfam" id="PF09335">
    <property type="entry name" value="VTT_dom"/>
    <property type="match status" value="1"/>
</dbReference>
<evidence type="ECO:0000313" key="13">
    <source>
        <dbReference type="Proteomes" id="UP000189229"/>
    </source>
</evidence>
<name>A0A1V3XVP3_MYCKA</name>
<dbReference type="STRING" id="1768.B1T50_22275"/>
<dbReference type="InterPro" id="IPR051311">
    <property type="entry name" value="DedA_domain"/>
</dbReference>
<dbReference type="RefSeq" id="WP_023371912.1">
    <property type="nucleotide sequence ID" value="NZ_BLYZ01000001.1"/>
</dbReference>
<evidence type="ECO:0000256" key="3">
    <source>
        <dbReference type="ARBA" id="ARBA00022475"/>
    </source>
</evidence>
<evidence type="ECO:0000313" key="10">
    <source>
        <dbReference type="EMBL" id="OOK81755.1"/>
    </source>
</evidence>
<keyword evidence="6 7" id="KW-0472">Membrane</keyword>
<dbReference type="GO" id="GO:0005886">
    <property type="term" value="C:plasma membrane"/>
    <property type="evidence" value="ECO:0007669"/>
    <property type="project" value="UniProtKB-SubCell"/>
</dbReference>
<keyword evidence="4 7" id="KW-0812">Transmembrane</keyword>
<feature type="transmembrane region" description="Helical" evidence="7">
    <location>
        <begin position="168"/>
        <end position="187"/>
    </location>
</feature>
<evidence type="ECO:0000256" key="7">
    <source>
        <dbReference type="SAM" id="Phobius"/>
    </source>
</evidence>
<accession>A0A1V3XVP3</accession>
<keyword evidence="3" id="KW-1003">Cell membrane</keyword>
<keyword evidence="14" id="KW-1185">Reference proteome</keyword>
<evidence type="ECO:0000313" key="11">
    <source>
        <dbReference type="EMBL" id="OOK83130.1"/>
    </source>
</evidence>
<dbReference type="PANTHER" id="PTHR42709:SF6">
    <property type="entry name" value="UNDECAPRENYL PHOSPHATE TRANSPORTER A"/>
    <property type="match status" value="1"/>
</dbReference>
<feature type="domain" description="VTT" evidence="8">
    <location>
        <begin position="24"/>
        <end position="152"/>
    </location>
</feature>
<dbReference type="Proteomes" id="UP000516380">
    <property type="component" value="Chromosome"/>
</dbReference>
<evidence type="ECO:0000256" key="1">
    <source>
        <dbReference type="ARBA" id="ARBA00004651"/>
    </source>
</evidence>
<evidence type="ECO:0000259" key="8">
    <source>
        <dbReference type="Pfam" id="PF09335"/>
    </source>
</evidence>